<dbReference type="Proteomes" id="UP001329915">
    <property type="component" value="Chromosome"/>
</dbReference>
<accession>A0AAU0ULZ3</accession>
<evidence type="ECO:0000313" key="2">
    <source>
        <dbReference type="EMBL" id="WRO21315.1"/>
    </source>
</evidence>
<feature type="domain" description="SipL SPOCS" evidence="1">
    <location>
        <begin position="45"/>
        <end position="107"/>
    </location>
</feature>
<sequence length="157" mass="17908">MPTKQCFDSNVGDEMCPGPGDVVAYHTQVPLNGLLEIPLNKPPKEEIFNIRHEIDITKFTTVTVKRPPGKKVLVVGKIMLGIEYIAKVPDQKVHFAHWDIPFQVLIKNDDGSLLPTDFNLEEYIAHACVEHEEVQQVDERTITKEIVLLIWLQRIDN</sequence>
<dbReference type="InterPro" id="IPR024300">
    <property type="entry name" value="SipL_SPOCS_dom"/>
</dbReference>
<dbReference type="RefSeq" id="WP_366924165.1">
    <property type="nucleotide sequence ID" value="NZ_CP121694.1"/>
</dbReference>
<evidence type="ECO:0000259" key="1">
    <source>
        <dbReference type="Pfam" id="PF12673"/>
    </source>
</evidence>
<name>A0AAU0ULZ3_9FIRM</name>
<protein>
    <recommendedName>
        <fullName evidence="1">SipL SPOCS domain-containing protein</fullName>
    </recommendedName>
</protein>
<keyword evidence="3" id="KW-1185">Reference proteome</keyword>
<dbReference type="EMBL" id="CP121694">
    <property type="protein sequence ID" value="WRO21315.1"/>
    <property type="molecule type" value="Genomic_DNA"/>
</dbReference>
<evidence type="ECO:0000313" key="3">
    <source>
        <dbReference type="Proteomes" id="UP001329915"/>
    </source>
</evidence>
<dbReference type="KEGG" id="dbc:MFMK1_001118"/>
<reference evidence="2 3" key="1">
    <citation type="submission" date="2023-04" db="EMBL/GenBank/DDBJ databases">
        <authorList>
            <person name="Hsu D."/>
        </authorList>
    </citation>
    <scope>NUCLEOTIDE SEQUENCE [LARGE SCALE GENOMIC DNA]</scope>
    <source>
        <strain evidence="2 3">MK1</strain>
    </source>
</reference>
<organism evidence="2 3">
    <name type="scientific">Metallumcola ferriviriculae</name>
    <dbReference type="NCBI Taxonomy" id="3039180"/>
    <lineage>
        <taxon>Bacteria</taxon>
        <taxon>Bacillati</taxon>
        <taxon>Bacillota</taxon>
        <taxon>Clostridia</taxon>
        <taxon>Neomoorellales</taxon>
        <taxon>Desulfitibacteraceae</taxon>
        <taxon>Metallumcola</taxon>
    </lineage>
</organism>
<dbReference type="Pfam" id="PF12673">
    <property type="entry name" value="SipL"/>
    <property type="match status" value="1"/>
</dbReference>
<gene>
    <name evidence="2" type="ORF">MFMK1_001118</name>
</gene>
<proteinExistence type="predicted"/>
<dbReference type="AlphaFoldDB" id="A0AAU0ULZ3"/>